<keyword evidence="5 8" id="KW-0963">Cytoplasm</keyword>
<evidence type="ECO:0000259" key="10">
    <source>
        <dbReference type="PROSITE" id="PS00745"/>
    </source>
</evidence>
<evidence type="ECO:0000256" key="7">
    <source>
        <dbReference type="ARBA" id="ARBA00050039"/>
    </source>
</evidence>
<dbReference type="InterPro" id="IPR004373">
    <property type="entry name" value="RF-1"/>
</dbReference>
<reference evidence="11 12" key="1">
    <citation type="submission" date="2024-01" db="EMBL/GenBank/DDBJ databases">
        <title>Complete genome sequence of Citroniella saccharovorans strain M6.X9, isolated from human fecal sample.</title>
        <authorList>
            <person name="Cheng G."/>
            <person name="Westerholm M."/>
            <person name="Schnurer A."/>
        </authorList>
    </citation>
    <scope>NUCLEOTIDE SEQUENCE [LARGE SCALE GENOMIC DNA]</scope>
    <source>
        <strain evidence="11 12">DSM 29873</strain>
    </source>
</reference>
<dbReference type="GO" id="GO:0016149">
    <property type="term" value="F:translation release factor activity, codon specific"/>
    <property type="evidence" value="ECO:0007669"/>
    <property type="project" value="UniProtKB-UniRule"/>
</dbReference>
<gene>
    <name evidence="8 11" type="primary">prfA</name>
    <name evidence="11" type="ORF">VLK81_05075</name>
</gene>
<dbReference type="SMART" id="SM00937">
    <property type="entry name" value="PCRF"/>
    <property type="match status" value="1"/>
</dbReference>
<evidence type="ECO:0000313" key="12">
    <source>
        <dbReference type="Proteomes" id="UP001357733"/>
    </source>
</evidence>
<dbReference type="Pfam" id="PF03462">
    <property type="entry name" value="PCRF"/>
    <property type="match status" value="1"/>
</dbReference>
<evidence type="ECO:0000256" key="6">
    <source>
        <dbReference type="ARBA" id="ARBA00022917"/>
    </source>
</evidence>
<dbReference type="NCBIfam" id="TIGR00019">
    <property type="entry name" value="prfA"/>
    <property type="match status" value="1"/>
</dbReference>
<protein>
    <recommendedName>
        <fullName evidence="7 8">Peptide chain release factor 1</fullName>
        <shortName evidence="8">RF-1</shortName>
    </recommendedName>
</protein>
<dbReference type="InterPro" id="IPR045853">
    <property type="entry name" value="Pep_chain_release_fac_I_sf"/>
</dbReference>
<feature type="coiled-coil region" evidence="9">
    <location>
        <begin position="67"/>
        <end position="94"/>
    </location>
</feature>
<dbReference type="FunFam" id="3.30.70.1660:FF:000002">
    <property type="entry name" value="Peptide chain release factor 1"/>
    <property type="match status" value="1"/>
</dbReference>
<dbReference type="InterPro" id="IPR050057">
    <property type="entry name" value="Prokaryotic/Mito_RF"/>
</dbReference>
<comment type="similarity">
    <text evidence="3 8">Belongs to the prokaryotic/mitochondrial release factor family.</text>
</comment>
<sequence length="355" mass="40385">MLDKLKIIEDRYEELEKLISDPETMKDMDKFQKLCKEHADLEDIVKVARSYSKNIEILNEDKELLGTTDEEEMRELLKEDIAEKEKNIEKQEEEIKILLLPKDPNDEKNVIVEIRAGAGGDEAGLFAKDLFRMYSMYADSKGWRSEVMTMNDQGAGGIKEAIFMIKGSGAYSNLKYESGVHRVQRVPQTESQGRIHTSTATVAVLPEADDVDVHIEQKDLKIDVYRSSGNGGQSVNTTDSAVRITHLPTGIVVTCQDEKSQLKNKDKAMKILKTKLYDMMLEEQNKEISEDRRSQVGTGDRSERIRTYNFPQGRITDHRIGLTIYQLDSFLDGDIQEMIDALIAEDQAKKLSKID</sequence>
<dbReference type="EMBL" id="JAYKOT010000003">
    <property type="protein sequence ID" value="MEB3429391.1"/>
    <property type="molecule type" value="Genomic_DNA"/>
</dbReference>
<dbReference type="Gene3D" id="3.30.160.20">
    <property type="match status" value="1"/>
</dbReference>
<dbReference type="InterPro" id="IPR005139">
    <property type="entry name" value="PCRF"/>
</dbReference>
<comment type="subcellular location">
    <subcellularLocation>
        <location evidence="2 8">Cytoplasm</location>
    </subcellularLocation>
</comment>
<comment type="caution">
    <text evidence="11">The sequence shown here is derived from an EMBL/GenBank/DDBJ whole genome shotgun (WGS) entry which is preliminary data.</text>
</comment>
<comment type="function">
    <text evidence="1 8">Peptide chain release factor 1 directs the termination of translation in response to the peptide chain termination codons UAG and UAA.</text>
</comment>
<dbReference type="NCBIfam" id="NF001859">
    <property type="entry name" value="PRK00591.1"/>
    <property type="match status" value="1"/>
</dbReference>
<proteinExistence type="inferred from homology"/>
<dbReference type="RefSeq" id="WP_324619583.1">
    <property type="nucleotide sequence ID" value="NZ_JAYKOT010000003.1"/>
</dbReference>
<dbReference type="PANTHER" id="PTHR43804:SF7">
    <property type="entry name" value="LD18447P"/>
    <property type="match status" value="1"/>
</dbReference>
<evidence type="ECO:0000256" key="1">
    <source>
        <dbReference type="ARBA" id="ARBA00002986"/>
    </source>
</evidence>
<dbReference type="Gene3D" id="3.30.70.1660">
    <property type="match status" value="2"/>
</dbReference>
<dbReference type="GO" id="GO:0005829">
    <property type="term" value="C:cytosol"/>
    <property type="evidence" value="ECO:0007669"/>
    <property type="project" value="UniProtKB-ARBA"/>
</dbReference>
<evidence type="ECO:0000256" key="9">
    <source>
        <dbReference type="SAM" id="Coils"/>
    </source>
</evidence>
<keyword evidence="9" id="KW-0175">Coiled coil</keyword>
<keyword evidence="6 8" id="KW-0648">Protein biosynthesis</keyword>
<evidence type="ECO:0000256" key="4">
    <source>
        <dbReference type="ARBA" id="ARBA00022481"/>
    </source>
</evidence>
<evidence type="ECO:0000256" key="8">
    <source>
        <dbReference type="HAMAP-Rule" id="MF_00093"/>
    </source>
</evidence>
<evidence type="ECO:0000256" key="2">
    <source>
        <dbReference type="ARBA" id="ARBA00004496"/>
    </source>
</evidence>
<dbReference type="PANTHER" id="PTHR43804">
    <property type="entry name" value="LD18447P"/>
    <property type="match status" value="1"/>
</dbReference>
<feature type="modified residue" description="N5-methylglutamine" evidence="8">
    <location>
        <position position="233"/>
    </location>
</feature>
<evidence type="ECO:0000256" key="3">
    <source>
        <dbReference type="ARBA" id="ARBA00010835"/>
    </source>
</evidence>
<comment type="PTM">
    <text evidence="8">Methylated by PrmC. Methylation increases the termination efficiency of RF1.</text>
</comment>
<name>A0AAW9MTK2_9FIRM</name>
<accession>A0AAW9MTK2</accession>
<dbReference type="PROSITE" id="PS00745">
    <property type="entry name" value="RF_PROK_I"/>
    <property type="match status" value="1"/>
</dbReference>
<dbReference type="HAMAP" id="MF_00093">
    <property type="entry name" value="Rel_fac_1"/>
    <property type="match status" value="1"/>
</dbReference>
<dbReference type="Gene3D" id="6.10.140.1950">
    <property type="match status" value="1"/>
</dbReference>
<dbReference type="FunFam" id="3.30.160.20:FF:000004">
    <property type="entry name" value="Peptide chain release factor 1"/>
    <property type="match status" value="1"/>
</dbReference>
<dbReference type="Proteomes" id="UP001357733">
    <property type="component" value="Unassembled WGS sequence"/>
</dbReference>
<organism evidence="11 12">
    <name type="scientific">Citroniella saccharovorans</name>
    <dbReference type="NCBI Taxonomy" id="2053367"/>
    <lineage>
        <taxon>Bacteria</taxon>
        <taxon>Bacillati</taxon>
        <taxon>Bacillota</taxon>
        <taxon>Tissierellia</taxon>
        <taxon>Tissierellales</taxon>
        <taxon>Peptoniphilaceae</taxon>
        <taxon>Citroniella</taxon>
    </lineage>
</organism>
<dbReference type="FunFam" id="3.30.70.1660:FF:000004">
    <property type="entry name" value="Peptide chain release factor 1"/>
    <property type="match status" value="1"/>
</dbReference>
<keyword evidence="4 8" id="KW-0488">Methylation</keyword>
<dbReference type="SUPFAM" id="SSF75620">
    <property type="entry name" value="Release factor"/>
    <property type="match status" value="1"/>
</dbReference>
<keyword evidence="12" id="KW-1185">Reference proteome</keyword>
<evidence type="ECO:0000313" key="11">
    <source>
        <dbReference type="EMBL" id="MEB3429391.1"/>
    </source>
</evidence>
<dbReference type="Pfam" id="PF00472">
    <property type="entry name" value="RF-1"/>
    <property type="match status" value="1"/>
</dbReference>
<dbReference type="AlphaFoldDB" id="A0AAW9MTK2"/>
<evidence type="ECO:0000256" key="5">
    <source>
        <dbReference type="ARBA" id="ARBA00022490"/>
    </source>
</evidence>
<dbReference type="InterPro" id="IPR000352">
    <property type="entry name" value="Pep_chain_release_fac_I"/>
</dbReference>
<feature type="domain" description="Prokaryotic-type class I peptide chain release factors" evidence="10">
    <location>
        <begin position="226"/>
        <end position="242"/>
    </location>
</feature>